<accession>A0ABM9PF14</accession>
<evidence type="ECO:0000313" key="1">
    <source>
        <dbReference type="EMBL" id="CAL2104178.1"/>
    </source>
</evidence>
<reference evidence="1 2" key="1">
    <citation type="submission" date="2024-05" db="EMBL/GenBank/DDBJ databases">
        <authorList>
            <person name="Duchaud E."/>
        </authorList>
    </citation>
    <scope>NUCLEOTIDE SEQUENCE [LARGE SCALE GENOMIC DNA]</scope>
    <source>
        <strain evidence="1">Ena-SAMPLE-TAB-13-05-2024-13:56:06:370-140308</strain>
    </source>
</reference>
<sequence>MKQTKLDHCIEGISNIWGPLNSNLVKQSKELIENLIKNSATEDWVDDMLKNQLSFKEIYRSKEHGFVLMGHLEQEGDISPPHDHGAGWVIYAVLQGSSKMGLFNRVFFPDGTMDVVQKEATILKAGECRVYLPGDIHNTQTLKDNTVMLRLTSCDFFKEVEEGRLIRYLDNVTTW</sequence>
<comment type="caution">
    <text evidence="1">The sequence shown here is derived from an EMBL/GenBank/DDBJ whole genome shotgun (WGS) entry which is preliminary data.</text>
</comment>
<dbReference type="InterPro" id="IPR014710">
    <property type="entry name" value="RmlC-like_jellyroll"/>
</dbReference>
<dbReference type="RefSeq" id="WP_348718447.1">
    <property type="nucleotide sequence ID" value="NZ_CAXJIO010000015.1"/>
</dbReference>
<dbReference type="InterPro" id="IPR011051">
    <property type="entry name" value="RmlC_Cupin_sf"/>
</dbReference>
<dbReference type="Gene3D" id="2.60.120.10">
    <property type="entry name" value="Jelly Rolls"/>
    <property type="match status" value="1"/>
</dbReference>
<dbReference type="Proteomes" id="UP001497527">
    <property type="component" value="Unassembled WGS sequence"/>
</dbReference>
<organism evidence="1 2">
    <name type="scientific">Tenacibaculum polynesiense</name>
    <dbReference type="NCBI Taxonomy" id="3137857"/>
    <lineage>
        <taxon>Bacteria</taxon>
        <taxon>Pseudomonadati</taxon>
        <taxon>Bacteroidota</taxon>
        <taxon>Flavobacteriia</taxon>
        <taxon>Flavobacteriales</taxon>
        <taxon>Flavobacteriaceae</taxon>
        <taxon>Tenacibaculum</taxon>
    </lineage>
</organism>
<name>A0ABM9PF14_9FLAO</name>
<proteinExistence type="predicted"/>
<dbReference type="SUPFAM" id="SSF51182">
    <property type="entry name" value="RmlC-like cupins"/>
    <property type="match status" value="1"/>
</dbReference>
<keyword evidence="2" id="KW-1185">Reference proteome</keyword>
<evidence type="ECO:0000313" key="2">
    <source>
        <dbReference type="Proteomes" id="UP001497527"/>
    </source>
</evidence>
<dbReference type="EMBL" id="CAXJIO010000015">
    <property type="protein sequence ID" value="CAL2104178.1"/>
    <property type="molecule type" value="Genomic_DNA"/>
</dbReference>
<gene>
    <name evidence="1" type="ORF">T190423A01A_60115</name>
</gene>
<evidence type="ECO:0008006" key="3">
    <source>
        <dbReference type="Google" id="ProtNLM"/>
    </source>
</evidence>
<protein>
    <recommendedName>
        <fullName evidence="3">Cysteine dioxygenase</fullName>
    </recommendedName>
</protein>